<dbReference type="InterPro" id="IPR051966">
    <property type="entry name" value="RPAP3"/>
</dbReference>
<evidence type="ECO:0000313" key="11">
    <source>
        <dbReference type="Proteomes" id="UP001152759"/>
    </source>
</evidence>
<dbReference type="Gene3D" id="1.25.40.10">
    <property type="entry name" value="Tetratricopeptide repeat domain"/>
    <property type="match status" value="1"/>
</dbReference>
<protein>
    <recommendedName>
        <fullName evidence="2">Regulatory protein zeste</fullName>
    </recommendedName>
</protein>
<feature type="compositionally biased region" description="Polar residues" evidence="8">
    <location>
        <begin position="57"/>
        <end position="73"/>
    </location>
</feature>
<name>A0A9P0FA83_BEMTA</name>
<dbReference type="InterPro" id="IPR011990">
    <property type="entry name" value="TPR-like_helical_dom_sf"/>
</dbReference>
<keyword evidence="4" id="KW-0805">Transcription regulation</keyword>
<comment type="function">
    <text evidence="6">Involved in transvection phenomena (= synapsis-dependent gene expression), where the synaptic pairing of chromosomes carrying genes with which zeste interacts influences the expression of these genes. Zeste binds to DNA and stimulates transcription from a nearby promoter.</text>
</comment>
<feature type="compositionally biased region" description="Polar residues" evidence="8">
    <location>
        <begin position="345"/>
        <end position="363"/>
    </location>
</feature>
<feature type="region of interest" description="Disordered" evidence="8">
    <location>
        <begin position="313"/>
        <end position="374"/>
    </location>
</feature>
<dbReference type="SUPFAM" id="SSF48452">
    <property type="entry name" value="TPR-like"/>
    <property type="match status" value="1"/>
</dbReference>
<evidence type="ECO:0000313" key="10">
    <source>
        <dbReference type="EMBL" id="CAH0394863.1"/>
    </source>
</evidence>
<sequence>MDKSIIIQKQIRDNADELHSFMRDLTNWEKEMKRKENLLHGEASQDIPPIRKKTKTSKPANETENVSPSQNPPENKPKKIASYDYRAWDKLDVLIHANKAVIENKESDVVNQVKKKMCWEHIAEMFNSQETHENKRTASQLIKFWDNEKTKRKRILTNAKLKQAATPYSDYCEPNFSGVGQNGFDRELESNINEMSIATTKGPPMIDYESLGRRSHPQSENGECPTYPSASYSQSHSSGANPMDSPYDKKPPATSPSEAERRSKIQEEMDEMRRQHEKDMTALRLEEMRCRVELAKKEIELKEKHVELESKKIESLDSEDSGEEGKKTKVQKKSGSKSVPAKSPVTPTNASSTKSEISSNSGKSQEKNSKSGNEFVTAGEWNEAIRMYSNAINLYPVDSVFYANRALCYLKLQRYKDAQYDCDTALTHNDQYVKAYLRRAAAFENQGKYELAQKDFRTVLKFEPNNRAAKDGLASVHKKITSQNCTSNISSESKVKPPGCGSVKEKMLCTEGSKVTAVTPSESKIFEANKEEALVVRTWKSEENDPRVLMETKPLKRVKIEEVYCDYESPLKTNGKNLLPSKEKQATVSIPDSNSSAHKSVVSGKIQEIKADTSVLSQTSVKAELMEELKITSPKLKENQPVVKAETKVTEMGSVQNPENIDIPRIPISYVGFSNSWSLMQNEPEKRYLYLKCCEIWLVTVKQSRTCSDSDISELRQSFQV</sequence>
<dbReference type="EMBL" id="OU963869">
    <property type="protein sequence ID" value="CAH0394863.1"/>
    <property type="molecule type" value="Genomic_DNA"/>
</dbReference>
<evidence type="ECO:0000256" key="1">
    <source>
        <dbReference type="ARBA" id="ARBA00011764"/>
    </source>
</evidence>
<dbReference type="AlphaFoldDB" id="A0A9P0FA83"/>
<dbReference type="PANTHER" id="PTHR46423:SF1">
    <property type="entry name" value="RNA POLYMERASE II-ASSOCIATED PROTEIN 3"/>
    <property type="match status" value="1"/>
</dbReference>
<dbReference type="PANTHER" id="PTHR46423">
    <property type="entry name" value="RNA POLYMERASE II-ASSOCIATED PROTEIN 3"/>
    <property type="match status" value="1"/>
</dbReference>
<evidence type="ECO:0000256" key="5">
    <source>
        <dbReference type="ARBA" id="ARBA00023163"/>
    </source>
</evidence>
<dbReference type="PROSITE" id="PS50005">
    <property type="entry name" value="TPR"/>
    <property type="match status" value="2"/>
</dbReference>
<evidence type="ECO:0000256" key="8">
    <source>
        <dbReference type="SAM" id="MobiDB-lite"/>
    </source>
</evidence>
<organism evidence="10 11">
    <name type="scientific">Bemisia tabaci</name>
    <name type="common">Sweetpotato whitefly</name>
    <name type="synonym">Aleurodes tabaci</name>
    <dbReference type="NCBI Taxonomy" id="7038"/>
    <lineage>
        <taxon>Eukaryota</taxon>
        <taxon>Metazoa</taxon>
        <taxon>Ecdysozoa</taxon>
        <taxon>Arthropoda</taxon>
        <taxon>Hexapoda</taxon>
        <taxon>Insecta</taxon>
        <taxon>Pterygota</taxon>
        <taxon>Neoptera</taxon>
        <taxon>Paraneoptera</taxon>
        <taxon>Hemiptera</taxon>
        <taxon>Sternorrhyncha</taxon>
        <taxon>Aleyrodoidea</taxon>
        <taxon>Aleyrodidae</taxon>
        <taxon>Aleyrodinae</taxon>
        <taxon>Bemisia</taxon>
    </lineage>
</organism>
<feature type="repeat" description="TPR" evidence="7">
    <location>
        <begin position="365"/>
        <end position="398"/>
    </location>
</feature>
<keyword evidence="5" id="KW-0804">Transcription</keyword>
<proteinExistence type="predicted"/>
<feature type="compositionally biased region" description="Low complexity" evidence="8">
    <location>
        <begin position="229"/>
        <end position="238"/>
    </location>
</feature>
<keyword evidence="11" id="KW-1185">Reference proteome</keyword>
<evidence type="ECO:0000256" key="4">
    <source>
        <dbReference type="ARBA" id="ARBA00023015"/>
    </source>
</evidence>
<dbReference type="InterPro" id="IPR019734">
    <property type="entry name" value="TPR_rpt"/>
</dbReference>
<dbReference type="Pfam" id="PF13181">
    <property type="entry name" value="TPR_8"/>
    <property type="match status" value="1"/>
</dbReference>
<evidence type="ECO:0000256" key="2">
    <source>
        <dbReference type="ARBA" id="ARBA00016807"/>
    </source>
</evidence>
<gene>
    <name evidence="10" type="ORF">BEMITA_LOCUS13112</name>
</gene>
<dbReference type="Proteomes" id="UP001152759">
    <property type="component" value="Chromosome 8"/>
</dbReference>
<evidence type="ECO:0000256" key="3">
    <source>
        <dbReference type="ARBA" id="ARBA00022803"/>
    </source>
</evidence>
<accession>A0A9P0FA83</accession>
<dbReference type="SMART" id="SM00028">
    <property type="entry name" value="TPR"/>
    <property type="match status" value="3"/>
</dbReference>
<dbReference type="Pfam" id="PF13873">
    <property type="entry name" value="Myb_DNA-bind_5"/>
    <property type="match status" value="1"/>
</dbReference>
<feature type="region of interest" description="Disordered" evidence="8">
    <location>
        <begin position="36"/>
        <end position="78"/>
    </location>
</feature>
<reference evidence="10" key="1">
    <citation type="submission" date="2021-12" db="EMBL/GenBank/DDBJ databases">
        <authorList>
            <person name="King R."/>
        </authorList>
    </citation>
    <scope>NUCLEOTIDE SEQUENCE</scope>
</reference>
<evidence type="ECO:0000256" key="7">
    <source>
        <dbReference type="PROSITE-ProRule" id="PRU00339"/>
    </source>
</evidence>
<dbReference type="InterPro" id="IPR028002">
    <property type="entry name" value="Myb_DNA-bind_5"/>
</dbReference>
<feature type="repeat" description="TPR" evidence="7">
    <location>
        <begin position="433"/>
        <end position="466"/>
    </location>
</feature>
<evidence type="ECO:0000259" key="9">
    <source>
        <dbReference type="Pfam" id="PF13873"/>
    </source>
</evidence>
<feature type="region of interest" description="Disordered" evidence="8">
    <location>
        <begin position="197"/>
        <end position="262"/>
    </location>
</feature>
<evidence type="ECO:0000256" key="6">
    <source>
        <dbReference type="ARBA" id="ARBA00025466"/>
    </source>
</evidence>
<keyword evidence="3 7" id="KW-0802">TPR repeat</keyword>
<feature type="domain" description="Myb/SANT-like DNA-binding" evidence="9">
    <location>
        <begin position="94"/>
        <end position="156"/>
    </location>
</feature>
<dbReference type="GO" id="GO:0101031">
    <property type="term" value="C:protein folding chaperone complex"/>
    <property type="evidence" value="ECO:0007669"/>
    <property type="project" value="TreeGrafter"/>
</dbReference>
<comment type="subunit">
    <text evidence="1">Self-associates forming complexes of several hundred monomers.</text>
</comment>